<comment type="caution">
    <text evidence="2">The sequence shown here is derived from an EMBL/GenBank/DDBJ whole genome shotgun (WGS) entry which is preliminary data.</text>
</comment>
<sequence length="96" mass="11179">MTALIQRELFQLLIMFGCGIGIMITFEARNYLMKCCGNRRRVQTVIYFAFWIFAAFLFYRFLYRASHGVVTLYGLVAMLSGIFLWKKGICGILKEN</sequence>
<keyword evidence="3" id="KW-1185">Reference proteome</keyword>
<accession>A0A845QG15</accession>
<feature type="transmembrane region" description="Helical" evidence="1">
    <location>
        <begin position="44"/>
        <end position="62"/>
    </location>
</feature>
<keyword evidence="1" id="KW-1133">Transmembrane helix</keyword>
<proteinExistence type="predicted"/>
<dbReference type="NCBIfam" id="TIGR02893">
    <property type="entry name" value="spore_yabQ"/>
    <property type="match status" value="1"/>
</dbReference>
<keyword evidence="1" id="KW-0472">Membrane</keyword>
<name>A0A845QG15_9FIRM</name>
<evidence type="ECO:0008006" key="4">
    <source>
        <dbReference type="Google" id="ProtNLM"/>
    </source>
</evidence>
<evidence type="ECO:0000256" key="1">
    <source>
        <dbReference type="SAM" id="Phobius"/>
    </source>
</evidence>
<dbReference type="EMBL" id="QXWK01000004">
    <property type="protein sequence ID" value="NBH60689.1"/>
    <property type="molecule type" value="Genomic_DNA"/>
</dbReference>
<feature type="transmembrane region" description="Helical" evidence="1">
    <location>
        <begin position="12"/>
        <end position="32"/>
    </location>
</feature>
<reference evidence="2 3" key="1">
    <citation type="submission" date="2018-08" db="EMBL/GenBank/DDBJ databases">
        <title>Murine metabolic-syndrome-specific gut microbial biobank.</title>
        <authorList>
            <person name="Liu C."/>
        </authorList>
    </citation>
    <scope>NUCLEOTIDE SEQUENCE [LARGE SCALE GENOMIC DNA]</scope>
    <source>
        <strain evidence="2 3">28</strain>
    </source>
</reference>
<dbReference type="RefSeq" id="WP_160200987.1">
    <property type="nucleotide sequence ID" value="NZ_QXWK01000004.1"/>
</dbReference>
<evidence type="ECO:0000313" key="2">
    <source>
        <dbReference type="EMBL" id="NBH60689.1"/>
    </source>
</evidence>
<feature type="transmembrane region" description="Helical" evidence="1">
    <location>
        <begin position="68"/>
        <end position="85"/>
    </location>
</feature>
<evidence type="ECO:0000313" key="3">
    <source>
        <dbReference type="Proteomes" id="UP000446866"/>
    </source>
</evidence>
<dbReference type="Pfam" id="PF09578">
    <property type="entry name" value="Spore_YabQ"/>
    <property type="match status" value="1"/>
</dbReference>
<dbReference type="Proteomes" id="UP000446866">
    <property type="component" value="Unassembled WGS sequence"/>
</dbReference>
<protein>
    <recommendedName>
        <fullName evidence="4">Spore cortex biosynthesis protein YabQ</fullName>
    </recommendedName>
</protein>
<organism evidence="2 3">
    <name type="scientific">Anaerotruncus colihominis</name>
    <dbReference type="NCBI Taxonomy" id="169435"/>
    <lineage>
        <taxon>Bacteria</taxon>
        <taxon>Bacillati</taxon>
        <taxon>Bacillota</taxon>
        <taxon>Clostridia</taxon>
        <taxon>Eubacteriales</taxon>
        <taxon>Oscillospiraceae</taxon>
        <taxon>Anaerotruncus</taxon>
    </lineage>
</organism>
<keyword evidence="1" id="KW-0812">Transmembrane</keyword>
<dbReference type="AlphaFoldDB" id="A0A845QG15"/>
<dbReference type="InterPro" id="IPR019074">
    <property type="entry name" value="YabQ"/>
</dbReference>
<gene>
    <name evidence="2" type="ORF">D0435_03245</name>
</gene>